<name>A0A8H7T6K8_9HELO</name>
<gene>
    <name evidence="3" type="ORF">IFR04_013464</name>
</gene>
<feature type="signal peptide" evidence="1">
    <location>
        <begin position="1"/>
        <end position="22"/>
    </location>
</feature>
<dbReference type="SUPFAM" id="SSF51445">
    <property type="entry name" value="(Trans)glycosidases"/>
    <property type="match status" value="1"/>
</dbReference>
<dbReference type="OrthoDB" id="2796951at2759"/>
<dbReference type="InterPro" id="IPR017853">
    <property type="entry name" value="GH"/>
</dbReference>
<comment type="caution">
    <text evidence="3">The sequence shown here is derived from an EMBL/GenBank/DDBJ whole genome shotgun (WGS) entry which is preliminary data.</text>
</comment>
<dbReference type="InterPro" id="IPR031728">
    <property type="entry name" value="GlcAase_C"/>
</dbReference>
<dbReference type="Pfam" id="PF16862">
    <property type="entry name" value="Glyco_hydro_79C"/>
    <property type="match status" value="1"/>
</dbReference>
<reference evidence="3" key="1">
    <citation type="submission" date="2021-02" db="EMBL/GenBank/DDBJ databases">
        <title>Genome sequence Cadophora malorum strain M34.</title>
        <authorList>
            <person name="Stefanovic E."/>
            <person name="Vu D."/>
            <person name="Scully C."/>
            <person name="Dijksterhuis J."/>
            <person name="Roader J."/>
            <person name="Houbraken J."/>
        </authorList>
    </citation>
    <scope>NUCLEOTIDE SEQUENCE</scope>
    <source>
        <strain evidence="3">M34</strain>
    </source>
</reference>
<organism evidence="3 4">
    <name type="scientific">Cadophora malorum</name>
    <dbReference type="NCBI Taxonomy" id="108018"/>
    <lineage>
        <taxon>Eukaryota</taxon>
        <taxon>Fungi</taxon>
        <taxon>Dikarya</taxon>
        <taxon>Ascomycota</taxon>
        <taxon>Pezizomycotina</taxon>
        <taxon>Leotiomycetes</taxon>
        <taxon>Helotiales</taxon>
        <taxon>Ploettnerulaceae</taxon>
        <taxon>Cadophora</taxon>
    </lineage>
</organism>
<evidence type="ECO:0000313" key="4">
    <source>
        <dbReference type="Proteomes" id="UP000664132"/>
    </source>
</evidence>
<dbReference type="Gene3D" id="3.20.20.80">
    <property type="entry name" value="Glycosidases"/>
    <property type="match status" value="1"/>
</dbReference>
<keyword evidence="1" id="KW-0732">Signal</keyword>
<dbReference type="EMBL" id="JAFJYH010000316">
    <property type="protein sequence ID" value="KAG4413405.1"/>
    <property type="molecule type" value="Genomic_DNA"/>
</dbReference>
<protein>
    <recommendedName>
        <fullName evidence="2">Beta-glucuronidase C-terminal domain-containing protein</fullName>
    </recommendedName>
</protein>
<feature type="chain" id="PRO_5034247775" description="Beta-glucuronidase C-terminal domain-containing protein" evidence="1">
    <location>
        <begin position="23"/>
        <end position="543"/>
    </location>
</feature>
<dbReference type="AlphaFoldDB" id="A0A8H7T6K8"/>
<keyword evidence="4" id="KW-1185">Reference proteome</keyword>
<proteinExistence type="predicted"/>
<accession>A0A8H7T6K8</accession>
<dbReference type="Proteomes" id="UP000664132">
    <property type="component" value="Unassembled WGS sequence"/>
</dbReference>
<dbReference type="PANTHER" id="PTHR36183">
    <property type="entry name" value="BETA-GLUCURONIDASE"/>
    <property type="match status" value="1"/>
</dbReference>
<dbReference type="InterPro" id="IPR052974">
    <property type="entry name" value="GH79_Enzymes"/>
</dbReference>
<evidence type="ECO:0000313" key="3">
    <source>
        <dbReference type="EMBL" id="KAG4413405.1"/>
    </source>
</evidence>
<dbReference type="PANTHER" id="PTHR36183:SF2">
    <property type="entry name" value="BETA-GLUCURONIDASE C-TERMINAL DOMAIN-CONTAINING PROTEIN"/>
    <property type="match status" value="1"/>
</dbReference>
<evidence type="ECO:0000259" key="2">
    <source>
        <dbReference type="Pfam" id="PF16862"/>
    </source>
</evidence>
<evidence type="ECO:0000256" key="1">
    <source>
        <dbReference type="SAM" id="SignalP"/>
    </source>
</evidence>
<feature type="domain" description="Beta-glucuronidase C-terminal" evidence="2">
    <location>
        <begin position="422"/>
        <end position="537"/>
    </location>
</feature>
<sequence>MVIMSFFLALASCCQYFAFASGRSTSAIAVPNSPPSNSSLPIMEAFISYSIEFVFFPDFAGNPTSPNTFSNNLLNNIGNLTGTKPYIRVGGNTQDYVLYNASLRTAVNGTYDNSRSPDYPTTIFIGPSFFDSYNTFPDTKYIHGFNLGLGGNNSAGWQTLLDTVPLACKALGGDKLLWWEYGNEPDLYSTSAQGPVRPSKWNESQYIEQWLNGTRAIKSQLKKYCPEMLEADRYGYLAPSFAGTNNRLKPVTTWRDGLNADEDVKIFSSHNYISGATQPGVTLQNTLLNHTKTRLSISSQIATLTNLSLQGLPQSIPFTLGETNSLYNQGKPGLSNSFGAALWNLDFNLYCAAVGIRRVHMHMGTDYRYAAWQPLQTNKTSLGTKPPYYGQLAAAAVIGDVRKNRGEVRIVHLPLEGEMEAAYAAFVGGRLEKITVINLRAYNHTVNGTSSVLNEEERPSETYRFKVPMYCGGKVGVKRLCANGSDAISGVTWNGWSYNWELDEGRPVRLSNVTVGEVARVERGVVSVDVADSSAAVLEFGGR</sequence>